<organism evidence="14 15">
    <name type="scientific">Heterodera schachtii</name>
    <name type="common">Sugarbeet cyst nematode worm</name>
    <name type="synonym">Tylenchus schachtii</name>
    <dbReference type="NCBI Taxonomy" id="97005"/>
    <lineage>
        <taxon>Eukaryota</taxon>
        <taxon>Metazoa</taxon>
        <taxon>Ecdysozoa</taxon>
        <taxon>Nematoda</taxon>
        <taxon>Chromadorea</taxon>
        <taxon>Rhabditida</taxon>
        <taxon>Tylenchina</taxon>
        <taxon>Tylenchomorpha</taxon>
        <taxon>Tylenchoidea</taxon>
        <taxon>Heteroderidae</taxon>
        <taxon>Heteroderinae</taxon>
        <taxon>Heterodera</taxon>
    </lineage>
</organism>
<sequence length="879" mass="95225">MPSSSSSVRPSVPPNLPMSQVATECRTNVYADLVIYRLVLASLALSAVAICASTLMLPILIDELESLNEMATREGKQFKSMADEIWRDLTHLRKKPSNGWQMHDRERRELQMSHGESRGFLDRLERKSYKGRQRMKQSEGEPTEEKQSKQQKGQGKRKEKPPNWELYTKRIPLEEGMAKSKKVPKPNPTEAWTKRNGTALTERGEIEGPTERKAMAKARGVPTYGEKAAQRSQTDNEQRVEPIECPKGPPGFAGKAGHDGIPGVSGVHGKKGESGDEIQRNFEKDASQCFVCPEGPRGFPGANGPQGEKGENGENGKPGIPKRAPAGAPGKIGEVGRAGRDGTAGKAGTPGEGGTKHLKGRPGPKGDRGQMGDAGEAGERGADGTAGATGDVGYPGWPGEAGPPGGKGPVGPIGVPGIAGTEQLYCNCPVRSSQLRRLKDDRPGGERGETFGRWKGRLPTQLTNEYENKRQRIIRIPIVRPKMPSFKHFTNRSVVMDAQSFLKRKFGGLTKHRRNLNGPMSGNSMGQWSPPSDQNEPNSLQLIDYGNTQYFGIILIGFPPQQFQVLFDTGSSNLWVPCKGCNDSACSTHRQFSCHNSVGCQMAGQNFDIVYGTGSASGVLLQDIVCFGNLSVNLCTNTTQKFGCSMSEPGDVFLNAAFDGILGMAWNSISTDAAVQPLAQIFENEDCDEKVFAFWLNKDDFGDDPRGAKGGLMTLCGTDKSRYKEPIFWIPLIATDYWRISIDSVSVVFPRSNAVGVSLMGRPMSAILDTGTSLIAGPPSVVNAINAQIGAQNFAFGWLSLNCDLLDSLPTIVFTLSGHNFSFSPRDYILQTGPVSCLSGFTAVELSANLWILGDVFIAKYYSIFDHANKRIGLAEAEG</sequence>
<evidence type="ECO:0000256" key="11">
    <source>
        <dbReference type="SAM" id="MobiDB-lite"/>
    </source>
</evidence>
<keyword evidence="7" id="KW-0325">Glycoprotein</keyword>
<evidence type="ECO:0000256" key="5">
    <source>
        <dbReference type="ARBA" id="ARBA00022801"/>
    </source>
</evidence>
<feature type="region of interest" description="Disordered" evidence="11">
    <location>
        <begin position="109"/>
        <end position="165"/>
    </location>
</feature>
<protein>
    <recommendedName>
        <fullName evidence="13">Peptidase A1 domain-containing protein</fullName>
    </recommendedName>
</protein>
<feature type="transmembrane region" description="Helical" evidence="12">
    <location>
        <begin position="38"/>
        <end position="61"/>
    </location>
</feature>
<evidence type="ECO:0000256" key="2">
    <source>
        <dbReference type="ARBA" id="ARBA00022670"/>
    </source>
</evidence>
<comment type="similarity">
    <text evidence="1 10">Belongs to the peptidase A1 family.</text>
</comment>
<dbReference type="SMART" id="SM01088">
    <property type="entry name" value="Col_cuticle_N"/>
    <property type="match status" value="1"/>
</dbReference>
<dbReference type="PRINTS" id="PR00792">
    <property type="entry name" value="PEPSIN"/>
</dbReference>
<feature type="domain" description="Peptidase A1" evidence="13">
    <location>
        <begin position="550"/>
        <end position="875"/>
    </location>
</feature>
<feature type="region of interest" description="Disordered" evidence="11">
    <location>
        <begin position="512"/>
        <end position="535"/>
    </location>
</feature>
<dbReference type="InterPro" id="IPR021109">
    <property type="entry name" value="Peptidase_aspartic_dom_sf"/>
</dbReference>
<feature type="compositionally biased region" description="Low complexity" evidence="11">
    <location>
        <begin position="383"/>
        <end position="400"/>
    </location>
</feature>
<name>A0ABD2KKA2_HETSC</name>
<keyword evidence="4 10" id="KW-0064">Aspartyl protease</keyword>
<feature type="active site" evidence="8">
    <location>
        <position position="769"/>
    </location>
</feature>
<feature type="compositionally biased region" description="Polar residues" evidence="11">
    <location>
        <begin position="518"/>
        <end position="535"/>
    </location>
</feature>
<gene>
    <name evidence="14" type="ORF">niasHS_002375</name>
</gene>
<evidence type="ECO:0000259" key="13">
    <source>
        <dbReference type="PROSITE" id="PS51767"/>
    </source>
</evidence>
<dbReference type="FunFam" id="2.40.70.10:FF:000002">
    <property type="entry name" value="Vacuolar aspartic proteinase"/>
    <property type="match status" value="1"/>
</dbReference>
<dbReference type="PROSITE" id="PS00141">
    <property type="entry name" value="ASP_PROTEASE"/>
    <property type="match status" value="2"/>
</dbReference>
<comment type="caution">
    <text evidence="14">The sequence shown here is derived from an EMBL/GenBank/DDBJ whole genome shotgun (WGS) entry which is preliminary data.</text>
</comment>
<evidence type="ECO:0000313" key="14">
    <source>
        <dbReference type="EMBL" id="KAL3103189.1"/>
    </source>
</evidence>
<feature type="disulfide bond" evidence="9">
    <location>
        <begin position="581"/>
        <end position="586"/>
    </location>
</feature>
<dbReference type="Pfam" id="PF00026">
    <property type="entry name" value="Asp"/>
    <property type="match status" value="1"/>
</dbReference>
<evidence type="ECO:0000256" key="9">
    <source>
        <dbReference type="PIRSR" id="PIRSR601461-2"/>
    </source>
</evidence>
<dbReference type="Gene3D" id="2.40.70.10">
    <property type="entry name" value="Acid Proteases"/>
    <property type="match status" value="2"/>
</dbReference>
<reference evidence="14 15" key="1">
    <citation type="submission" date="2024-10" db="EMBL/GenBank/DDBJ databases">
        <authorList>
            <person name="Kim D."/>
        </authorList>
    </citation>
    <scope>NUCLEOTIDE SEQUENCE [LARGE SCALE GENOMIC DNA]</scope>
    <source>
        <strain evidence="14">Taebaek</strain>
    </source>
</reference>
<dbReference type="SUPFAM" id="SSF50630">
    <property type="entry name" value="Acid proteases"/>
    <property type="match status" value="1"/>
</dbReference>
<dbReference type="Proteomes" id="UP001620645">
    <property type="component" value="Unassembled WGS sequence"/>
</dbReference>
<evidence type="ECO:0000256" key="6">
    <source>
        <dbReference type="ARBA" id="ARBA00023157"/>
    </source>
</evidence>
<keyword evidence="12" id="KW-0472">Membrane</keyword>
<accession>A0ABD2KKA2</accession>
<dbReference type="AlphaFoldDB" id="A0ABD2KKA2"/>
<dbReference type="InterPro" id="IPR001461">
    <property type="entry name" value="Aspartic_peptidase_A1"/>
</dbReference>
<dbReference type="PROSITE" id="PS51767">
    <property type="entry name" value="PEPTIDASE_A1"/>
    <property type="match status" value="1"/>
</dbReference>
<evidence type="ECO:0000256" key="8">
    <source>
        <dbReference type="PIRSR" id="PIRSR601461-1"/>
    </source>
</evidence>
<feature type="compositionally biased region" description="Basic and acidic residues" evidence="11">
    <location>
        <begin position="202"/>
        <end position="214"/>
    </location>
</feature>
<evidence type="ECO:0000313" key="15">
    <source>
        <dbReference type="Proteomes" id="UP001620645"/>
    </source>
</evidence>
<dbReference type="PANTHER" id="PTHR47966">
    <property type="entry name" value="BETA-SITE APP-CLEAVING ENZYME, ISOFORM A-RELATED"/>
    <property type="match status" value="1"/>
</dbReference>
<evidence type="ECO:0000256" key="7">
    <source>
        <dbReference type="ARBA" id="ARBA00023180"/>
    </source>
</evidence>
<feature type="region of interest" description="Disordered" evidence="11">
    <location>
        <begin position="178"/>
        <end position="275"/>
    </location>
</feature>
<proteinExistence type="inferred from homology"/>
<keyword evidence="15" id="KW-1185">Reference proteome</keyword>
<feature type="active site" evidence="8">
    <location>
        <position position="568"/>
    </location>
</feature>
<keyword evidence="5 10" id="KW-0378">Hydrolase</keyword>
<feature type="region of interest" description="Disordered" evidence="11">
    <location>
        <begin position="293"/>
        <end position="406"/>
    </location>
</feature>
<dbReference type="EMBL" id="JBICCN010000015">
    <property type="protein sequence ID" value="KAL3103189.1"/>
    <property type="molecule type" value="Genomic_DNA"/>
</dbReference>
<dbReference type="InterPro" id="IPR033121">
    <property type="entry name" value="PEPTIDASE_A1"/>
</dbReference>
<dbReference type="Pfam" id="PF01484">
    <property type="entry name" value="Col_cuticle_N"/>
    <property type="match status" value="1"/>
</dbReference>
<dbReference type="Pfam" id="PF01391">
    <property type="entry name" value="Collagen"/>
    <property type="match status" value="1"/>
</dbReference>
<keyword evidence="12" id="KW-1133">Transmembrane helix</keyword>
<evidence type="ECO:0000256" key="4">
    <source>
        <dbReference type="ARBA" id="ARBA00022750"/>
    </source>
</evidence>
<evidence type="ECO:0000256" key="10">
    <source>
        <dbReference type="RuleBase" id="RU000454"/>
    </source>
</evidence>
<keyword evidence="2 10" id="KW-0645">Protease</keyword>
<dbReference type="GO" id="GO:0004190">
    <property type="term" value="F:aspartic-type endopeptidase activity"/>
    <property type="evidence" value="ECO:0007669"/>
    <property type="project" value="UniProtKB-KW"/>
</dbReference>
<dbReference type="GO" id="GO:0006508">
    <property type="term" value="P:proteolysis"/>
    <property type="evidence" value="ECO:0007669"/>
    <property type="project" value="UniProtKB-KW"/>
</dbReference>
<evidence type="ECO:0000256" key="3">
    <source>
        <dbReference type="ARBA" id="ARBA00022737"/>
    </source>
</evidence>
<dbReference type="FunFam" id="2.40.70.10:FF:000008">
    <property type="entry name" value="Cathepsin D"/>
    <property type="match status" value="1"/>
</dbReference>
<feature type="compositionally biased region" description="Basic and acidic residues" evidence="11">
    <location>
        <begin position="136"/>
        <end position="148"/>
    </location>
</feature>
<dbReference type="InterPro" id="IPR002486">
    <property type="entry name" value="Col_cuticle_N"/>
</dbReference>
<dbReference type="InterPro" id="IPR001969">
    <property type="entry name" value="Aspartic_peptidase_AS"/>
</dbReference>
<feature type="compositionally biased region" description="Basic and acidic residues" evidence="11">
    <location>
        <begin position="109"/>
        <end position="128"/>
    </location>
</feature>
<keyword evidence="6 9" id="KW-1015">Disulfide bond</keyword>
<feature type="compositionally biased region" description="Basic and acidic residues" evidence="11">
    <location>
        <begin position="234"/>
        <end position="244"/>
    </location>
</feature>
<dbReference type="PANTHER" id="PTHR47966:SF40">
    <property type="entry name" value="ASPARTIC PROTEASE 3"/>
    <property type="match status" value="1"/>
</dbReference>
<evidence type="ECO:0000256" key="1">
    <source>
        <dbReference type="ARBA" id="ARBA00007447"/>
    </source>
</evidence>
<keyword evidence="3" id="KW-0677">Repeat</keyword>
<feature type="disulfide bond" evidence="9">
    <location>
        <begin position="803"/>
        <end position="837"/>
    </location>
</feature>
<evidence type="ECO:0000256" key="12">
    <source>
        <dbReference type="SAM" id="Phobius"/>
    </source>
</evidence>
<keyword evidence="12" id="KW-0812">Transmembrane</keyword>
<dbReference type="InterPro" id="IPR008160">
    <property type="entry name" value="Collagen"/>
</dbReference>